<dbReference type="EMBL" id="SOYY01000023">
    <property type="protein sequence ID" value="KAA0704060.1"/>
    <property type="molecule type" value="Genomic_DNA"/>
</dbReference>
<comment type="caution">
    <text evidence="1">The sequence shown here is derived from an EMBL/GenBank/DDBJ whole genome shotgun (WGS) entry which is preliminary data.</text>
</comment>
<organism evidence="1 2">
    <name type="scientific">Triplophysa tibetana</name>
    <dbReference type="NCBI Taxonomy" id="1572043"/>
    <lineage>
        <taxon>Eukaryota</taxon>
        <taxon>Metazoa</taxon>
        <taxon>Chordata</taxon>
        <taxon>Craniata</taxon>
        <taxon>Vertebrata</taxon>
        <taxon>Euteleostomi</taxon>
        <taxon>Actinopterygii</taxon>
        <taxon>Neopterygii</taxon>
        <taxon>Teleostei</taxon>
        <taxon>Ostariophysi</taxon>
        <taxon>Cypriniformes</taxon>
        <taxon>Nemacheilidae</taxon>
        <taxon>Triplophysa</taxon>
    </lineage>
</organism>
<reference evidence="1 2" key="1">
    <citation type="journal article" date="2019" name="Mol. Ecol. Resour.">
        <title>Chromosome-level genome assembly of Triplophysa tibetana, a fish adapted to the harsh high-altitude environment of the Tibetan Plateau.</title>
        <authorList>
            <person name="Yang X."/>
            <person name="Liu H."/>
            <person name="Ma Z."/>
            <person name="Zou Y."/>
            <person name="Zou M."/>
            <person name="Mao Y."/>
            <person name="Li X."/>
            <person name="Wang H."/>
            <person name="Chen T."/>
            <person name="Wang W."/>
            <person name="Yang R."/>
        </authorList>
    </citation>
    <scope>NUCLEOTIDE SEQUENCE [LARGE SCALE GENOMIC DNA]</scope>
    <source>
        <strain evidence="1">TTIB1903HZAU</strain>
        <tissue evidence="1">Muscle</tissue>
    </source>
</reference>
<gene>
    <name evidence="1" type="ORF">E1301_Tti000296</name>
</gene>
<sequence>MGGWKRCMEERKAGTNYLQKNLSLCIWVESAPPIPPIRAKLPSAKLDHNVDKVIPITLTKRHTFPVVMAALGTLLQISGVSSKSDEAQCCSLIIKKQPSFPLPRSLRIATATDEIITPLPLLLLSSCTSLSPFVSTPYSPPSLVLLICCEPDPSIFMRMGREH</sequence>
<accession>A0A5A9N316</accession>
<evidence type="ECO:0000313" key="2">
    <source>
        <dbReference type="Proteomes" id="UP000324632"/>
    </source>
</evidence>
<evidence type="ECO:0000313" key="1">
    <source>
        <dbReference type="EMBL" id="KAA0704060.1"/>
    </source>
</evidence>
<dbReference type="Proteomes" id="UP000324632">
    <property type="component" value="Chromosome 23"/>
</dbReference>
<name>A0A5A9N316_9TELE</name>
<keyword evidence="2" id="KW-1185">Reference proteome</keyword>
<proteinExistence type="predicted"/>
<protein>
    <submittedName>
        <fullName evidence="1">Uncharacterized protein</fullName>
    </submittedName>
</protein>
<dbReference type="AlphaFoldDB" id="A0A5A9N316"/>